<evidence type="ECO:0000313" key="7">
    <source>
        <dbReference type="EMBL" id="KAA3677217.1"/>
    </source>
</evidence>
<dbReference type="PROSITE" id="PS50888">
    <property type="entry name" value="BHLH"/>
    <property type="match status" value="1"/>
</dbReference>
<dbReference type="GO" id="GO:0005634">
    <property type="term" value="C:nucleus"/>
    <property type="evidence" value="ECO:0007669"/>
    <property type="project" value="UniProtKB-SubCell"/>
</dbReference>
<keyword evidence="4" id="KW-0539">Nucleus</keyword>
<dbReference type="InterPro" id="IPR050370">
    <property type="entry name" value="HES_HEY"/>
</dbReference>
<dbReference type="Gene3D" id="4.10.280.10">
    <property type="entry name" value="Helix-loop-helix DNA-binding domain"/>
    <property type="match status" value="1"/>
</dbReference>
<evidence type="ECO:0000256" key="3">
    <source>
        <dbReference type="ARBA" id="ARBA00023163"/>
    </source>
</evidence>
<comment type="caution">
    <text evidence="7">The sequence shown here is derived from an EMBL/GenBank/DDBJ whole genome shotgun (WGS) entry which is preliminary data.</text>
</comment>
<reference evidence="7 8" key="1">
    <citation type="journal article" date="2019" name="Gigascience">
        <title>Whole-genome sequence of the oriental lung fluke Paragonimus westermani.</title>
        <authorList>
            <person name="Oey H."/>
            <person name="Zakrzewski M."/>
            <person name="Narain K."/>
            <person name="Devi K.R."/>
            <person name="Agatsuma T."/>
            <person name="Nawaratna S."/>
            <person name="Gobert G.N."/>
            <person name="Jones M.K."/>
            <person name="Ragan M.A."/>
            <person name="McManus D.P."/>
            <person name="Krause L."/>
        </authorList>
    </citation>
    <scope>NUCLEOTIDE SEQUENCE [LARGE SCALE GENOMIC DNA]</scope>
    <source>
        <strain evidence="7 8">IND2009</strain>
    </source>
</reference>
<feature type="compositionally biased region" description="Polar residues" evidence="5">
    <location>
        <begin position="64"/>
        <end position="80"/>
    </location>
</feature>
<dbReference type="EMBL" id="QNGE01001607">
    <property type="protein sequence ID" value="KAA3677217.1"/>
    <property type="molecule type" value="Genomic_DNA"/>
</dbReference>
<dbReference type="AlphaFoldDB" id="A0A5J4NNL0"/>
<evidence type="ECO:0000256" key="2">
    <source>
        <dbReference type="ARBA" id="ARBA00023015"/>
    </source>
</evidence>
<dbReference type="SMART" id="SM00353">
    <property type="entry name" value="HLH"/>
    <property type="match status" value="1"/>
</dbReference>
<evidence type="ECO:0000313" key="8">
    <source>
        <dbReference type="Proteomes" id="UP000324629"/>
    </source>
</evidence>
<dbReference type="SUPFAM" id="SSF47459">
    <property type="entry name" value="HLH, helix-loop-helix DNA-binding domain"/>
    <property type="match status" value="1"/>
</dbReference>
<evidence type="ECO:0000256" key="4">
    <source>
        <dbReference type="ARBA" id="ARBA00023242"/>
    </source>
</evidence>
<dbReference type="PANTHER" id="PTHR10985">
    <property type="entry name" value="BASIC HELIX-LOOP-HELIX TRANSCRIPTION FACTOR, HES-RELATED"/>
    <property type="match status" value="1"/>
</dbReference>
<dbReference type="Proteomes" id="UP000324629">
    <property type="component" value="Unassembled WGS sequence"/>
</dbReference>
<sequence>MGGSCDWQSLSESENLSFSILDSDDDENYLDEHDSLPLSTQDLQVGNCSSSSIFRDDLLNAGEQSTPNTDLDWTSPTSSKGPDGVQPNKLDHNKGRPTKGDRKTAKQLTERKRRDRINALLDTLRGLILRLLHKNPRHHRKLEKADILELVVSFLKRELNQKHRIQSSNASKIDISKADSVERINREKVVQECGCEKTLCRTKITLSGPTDQPVKVTSPHSPESLLFINDFPTKSMNDECTLLGQSPYLPDHHQYYRAQQHETLRQPLDCSGCLGTADNPTARRPLRNLDNTGRAYGLTGPTLCLNSQSSGGYSHQLTSLLHFPAASTHPVGSQWAMDIAGMCKMDENFFSMYPSTTQPSLWRPYV</sequence>
<dbReference type="GO" id="GO:0046983">
    <property type="term" value="F:protein dimerization activity"/>
    <property type="evidence" value="ECO:0007669"/>
    <property type="project" value="InterPro"/>
</dbReference>
<organism evidence="7 8">
    <name type="scientific">Paragonimus westermani</name>
    <dbReference type="NCBI Taxonomy" id="34504"/>
    <lineage>
        <taxon>Eukaryota</taxon>
        <taxon>Metazoa</taxon>
        <taxon>Spiralia</taxon>
        <taxon>Lophotrochozoa</taxon>
        <taxon>Platyhelminthes</taxon>
        <taxon>Trematoda</taxon>
        <taxon>Digenea</taxon>
        <taxon>Plagiorchiida</taxon>
        <taxon>Troglotremata</taxon>
        <taxon>Troglotrematidae</taxon>
        <taxon>Paragonimus</taxon>
    </lineage>
</organism>
<dbReference type="InterPro" id="IPR036638">
    <property type="entry name" value="HLH_DNA-bd_sf"/>
</dbReference>
<feature type="domain" description="BHLH" evidence="6">
    <location>
        <begin position="101"/>
        <end position="158"/>
    </location>
</feature>
<keyword evidence="2" id="KW-0805">Transcription regulation</keyword>
<evidence type="ECO:0000256" key="1">
    <source>
        <dbReference type="ARBA" id="ARBA00004123"/>
    </source>
</evidence>
<evidence type="ECO:0000256" key="5">
    <source>
        <dbReference type="SAM" id="MobiDB-lite"/>
    </source>
</evidence>
<comment type="subcellular location">
    <subcellularLocation>
        <location evidence="1">Nucleus</location>
    </subcellularLocation>
</comment>
<dbReference type="CDD" id="cd11410">
    <property type="entry name" value="bHLH_O_HES"/>
    <property type="match status" value="1"/>
</dbReference>
<keyword evidence="3" id="KW-0804">Transcription</keyword>
<dbReference type="Pfam" id="PF00010">
    <property type="entry name" value="HLH"/>
    <property type="match status" value="1"/>
</dbReference>
<proteinExistence type="predicted"/>
<keyword evidence="8" id="KW-1185">Reference proteome</keyword>
<feature type="region of interest" description="Disordered" evidence="5">
    <location>
        <begin position="64"/>
        <end position="112"/>
    </location>
</feature>
<accession>A0A5J4NNL0</accession>
<dbReference type="InterPro" id="IPR011598">
    <property type="entry name" value="bHLH_dom"/>
</dbReference>
<evidence type="ECO:0000259" key="6">
    <source>
        <dbReference type="PROSITE" id="PS50888"/>
    </source>
</evidence>
<feature type="compositionally biased region" description="Basic and acidic residues" evidence="5">
    <location>
        <begin position="89"/>
        <end position="112"/>
    </location>
</feature>
<protein>
    <recommendedName>
        <fullName evidence="6">BHLH domain-containing protein</fullName>
    </recommendedName>
</protein>
<name>A0A5J4NNL0_9TREM</name>
<gene>
    <name evidence="7" type="ORF">DEA37_0006539</name>
</gene>